<name>A0ABR7JEH3_9FLAO</name>
<gene>
    <name evidence="2" type="primary">traM</name>
    <name evidence="2" type="ORF">H8R26_05515</name>
</gene>
<comment type="caution">
    <text evidence="2">The sequence shown here is derived from an EMBL/GenBank/DDBJ whole genome shotgun (WGS) entry which is preliminary data.</text>
</comment>
<dbReference type="InterPro" id="IPR055407">
    <property type="entry name" value="TraM_C"/>
</dbReference>
<keyword evidence="3" id="KW-1185">Reference proteome</keyword>
<dbReference type="InterPro" id="IPR022187">
    <property type="entry name" value="Conjug_transposon_TraM"/>
</dbReference>
<reference evidence="2 3" key="1">
    <citation type="submission" date="2020-08" db="EMBL/GenBank/DDBJ databases">
        <title>Description of novel Flavobacterium F-400 isolate.</title>
        <authorList>
            <person name="Saticioglu I."/>
            <person name="Duman M."/>
            <person name="Altun S."/>
        </authorList>
    </citation>
    <scope>NUCLEOTIDE SEQUENCE [LARGE SCALE GENOMIC DNA]</scope>
    <source>
        <strain evidence="2 3">F-400</strain>
    </source>
</reference>
<evidence type="ECO:0000313" key="2">
    <source>
        <dbReference type="EMBL" id="MBC5862875.1"/>
    </source>
</evidence>
<organism evidence="2 3">
    <name type="scientific">Flavobacterium turcicum</name>
    <dbReference type="NCBI Taxonomy" id="2764718"/>
    <lineage>
        <taxon>Bacteria</taxon>
        <taxon>Pseudomonadati</taxon>
        <taxon>Bacteroidota</taxon>
        <taxon>Flavobacteriia</taxon>
        <taxon>Flavobacteriales</taxon>
        <taxon>Flavobacteriaceae</taxon>
        <taxon>Flavobacterium</taxon>
    </lineage>
</organism>
<accession>A0ABR7JEH3</accession>
<dbReference type="RefSeq" id="WP_166134137.1">
    <property type="nucleotide sequence ID" value="NZ_JAAOBY010000002.1"/>
</dbReference>
<evidence type="ECO:0000313" key="3">
    <source>
        <dbReference type="Proteomes" id="UP000621670"/>
    </source>
</evidence>
<dbReference type="NCBIfam" id="TIGR03779">
    <property type="entry name" value="Bac_Flav_CT_M"/>
    <property type="match status" value="1"/>
</dbReference>
<protein>
    <submittedName>
        <fullName evidence="2">Conjugative transposon protein TraM</fullName>
    </submittedName>
</protein>
<dbReference type="Proteomes" id="UP000621670">
    <property type="component" value="Unassembled WGS sequence"/>
</dbReference>
<dbReference type="EMBL" id="JACRUM010000002">
    <property type="protein sequence ID" value="MBC5862875.1"/>
    <property type="molecule type" value="Genomic_DNA"/>
</dbReference>
<dbReference type="Pfam" id="PF12508">
    <property type="entry name" value="Transposon_TraM"/>
    <property type="match status" value="1"/>
</dbReference>
<feature type="domain" description="Conjugative transposon TraM C-terminal" evidence="1">
    <location>
        <begin position="282"/>
        <end position="425"/>
    </location>
</feature>
<evidence type="ECO:0000259" key="1">
    <source>
        <dbReference type="Pfam" id="PF12508"/>
    </source>
</evidence>
<proteinExistence type="predicted"/>
<sequence>MEQKTKSPKMLRQRKMLLVLPLLVLPFVTALFWALGGGKFDASKEQKTEKKGFNLKLPDANLKEGQALDKMNYYDQAALDSIKLKELIEKDPNYLGQNFIEDSIPIASDVPSAGSDFNNSSKGLKSTINRDLNEEKVRKKLEALQKVIANPVVSTNENLDSDTYESINTGPTSSSEVDRLEEMMQSVNTTSGDQDPELQQLSGMLESILDIQHPDRVQEKIRKASETNRGQVFSISTTYDENVISSLEKPYPRPSGVERQSSLNGFYSLDENEVSDAVQNAVEAVVHETQTIVNGSTVKLRLSNAIFINGVKIPKNHFVFGVASLKGERLAITIDNLRYNNALFPVDLSVFDLDGLSGIYIPGAINRDVAKASADRSMQTLGVASLDDSWGAQAAGAGIEAAKNLLSKKVKLVKVVVKSGYKVLLYDEKQQQQKSN</sequence>